<dbReference type="EMBL" id="BPLR01017305">
    <property type="protein sequence ID" value="GIY90250.1"/>
    <property type="molecule type" value="Genomic_DNA"/>
</dbReference>
<proteinExistence type="predicted"/>
<organism evidence="1 2">
    <name type="scientific">Caerostris extrusa</name>
    <name type="common">Bark spider</name>
    <name type="synonym">Caerostris bankana</name>
    <dbReference type="NCBI Taxonomy" id="172846"/>
    <lineage>
        <taxon>Eukaryota</taxon>
        <taxon>Metazoa</taxon>
        <taxon>Ecdysozoa</taxon>
        <taxon>Arthropoda</taxon>
        <taxon>Chelicerata</taxon>
        <taxon>Arachnida</taxon>
        <taxon>Araneae</taxon>
        <taxon>Araneomorphae</taxon>
        <taxon>Entelegynae</taxon>
        <taxon>Araneoidea</taxon>
        <taxon>Araneidae</taxon>
        <taxon>Caerostris</taxon>
    </lineage>
</organism>
<protein>
    <recommendedName>
        <fullName evidence="3">Secreted protein</fullName>
    </recommendedName>
</protein>
<accession>A0AAV4X4U7</accession>
<dbReference type="AlphaFoldDB" id="A0AAV4X4U7"/>
<evidence type="ECO:0008006" key="3">
    <source>
        <dbReference type="Google" id="ProtNLM"/>
    </source>
</evidence>
<name>A0AAV4X4U7_CAEEX</name>
<evidence type="ECO:0000313" key="2">
    <source>
        <dbReference type="Proteomes" id="UP001054945"/>
    </source>
</evidence>
<gene>
    <name evidence="1" type="ORF">CEXT_481781</name>
</gene>
<reference evidence="1 2" key="1">
    <citation type="submission" date="2021-06" db="EMBL/GenBank/DDBJ databases">
        <title>Caerostris extrusa draft genome.</title>
        <authorList>
            <person name="Kono N."/>
            <person name="Arakawa K."/>
        </authorList>
    </citation>
    <scope>NUCLEOTIDE SEQUENCE [LARGE SCALE GENOMIC DNA]</scope>
</reference>
<dbReference type="Proteomes" id="UP001054945">
    <property type="component" value="Unassembled WGS sequence"/>
</dbReference>
<evidence type="ECO:0000313" key="1">
    <source>
        <dbReference type="EMBL" id="GIY90250.1"/>
    </source>
</evidence>
<keyword evidence="2" id="KW-1185">Reference proteome</keyword>
<sequence length="94" mass="11004">MLSFLDVSSFLPLCISGFRDTCPRHATDERKGGGWRNPFVRSSRNTYFRFREARFQRRFRQPVTGNDTRISISTSSRSIIEGHLYFRIPSTKIL</sequence>
<comment type="caution">
    <text evidence="1">The sequence shown here is derived from an EMBL/GenBank/DDBJ whole genome shotgun (WGS) entry which is preliminary data.</text>
</comment>